<evidence type="ECO:0000256" key="5">
    <source>
        <dbReference type="ARBA" id="ARBA00022989"/>
    </source>
</evidence>
<dbReference type="GO" id="GO:0005886">
    <property type="term" value="C:plasma membrane"/>
    <property type="evidence" value="ECO:0007669"/>
    <property type="project" value="TreeGrafter"/>
</dbReference>
<evidence type="ECO:0000313" key="9">
    <source>
        <dbReference type="Proteomes" id="UP001152747"/>
    </source>
</evidence>
<dbReference type="InterPro" id="IPR026218">
    <property type="entry name" value="HRG"/>
</dbReference>
<comment type="similarity">
    <text evidence="2">Belongs to the HRG family.</text>
</comment>
<evidence type="ECO:0000256" key="3">
    <source>
        <dbReference type="ARBA" id="ARBA00022448"/>
    </source>
</evidence>
<dbReference type="PANTHER" id="PTHR31525">
    <property type="entry name" value="HEME TRANSPORTER HRG1"/>
    <property type="match status" value="1"/>
</dbReference>
<sequence length="156" mass="17773">MAKSNSSKVCALICHLNVRLGLAICGILLGAFWSVIYIAVFKNWIALSASLLSVLFAFLTLYIYILQKCNIFESKLSPKTRYILMVFNAIFMIFSVVAFFMSIIFAIVLKQGVSVKDQFAFSDHSQNLWSTCTWFLILFKWTLQNTLILRFSLKSA</sequence>
<dbReference type="GO" id="GO:0005765">
    <property type="term" value="C:lysosomal membrane"/>
    <property type="evidence" value="ECO:0007669"/>
    <property type="project" value="TreeGrafter"/>
</dbReference>
<accession>A0A9P1IRF2</accession>
<feature type="transmembrane region" description="Helical" evidence="7">
    <location>
        <begin position="20"/>
        <end position="39"/>
    </location>
</feature>
<protein>
    <submittedName>
        <fullName evidence="8">Uncharacterized protein</fullName>
    </submittedName>
</protein>
<keyword evidence="6 7" id="KW-0472">Membrane</keyword>
<name>A0A9P1IRF2_9PELO</name>
<proteinExistence type="inferred from homology"/>
<evidence type="ECO:0000256" key="1">
    <source>
        <dbReference type="ARBA" id="ARBA00004141"/>
    </source>
</evidence>
<evidence type="ECO:0000256" key="2">
    <source>
        <dbReference type="ARBA" id="ARBA00006203"/>
    </source>
</evidence>
<feature type="transmembrane region" description="Helical" evidence="7">
    <location>
        <begin position="45"/>
        <end position="65"/>
    </location>
</feature>
<feature type="transmembrane region" description="Helical" evidence="7">
    <location>
        <begin position="128"/>
        <end position="149"/>
    </location>
</feature>
<keyword evidence="4 7" id="KW-0812">Transmembrane</keyword>
<dbReference type="GO" id="GO:0020037">
    <property type="term" value="F:heme binding"/>
    <property type="evidence" value="ECO:0007669"/>
    <property type="project" value="TreeGrafter"/>
</dbReference>
<dbReference type="AlphaFoldDB" id="A0A9P1IRF2"/>
<comment type="subcellular location">
    <subcellularLocation>
        <location evidence="1">Membrane</location>
        <topology evidence="1">Multi-pass membrane protein</topology>
    </subcellularLocation>
</comment>
<comment type="caution">
    <text evidence="8">The sequence shown here is derived from an EMBL/GenBank/DDBJ whole genome shotgun (WGS) entry which is preliminary data.</text>
</comment>
<dbReference type="PANTHER" id="PTHR31525:SF2">
    <property type="entry name" value="HEME TRANSPORTER HRG-6"/>
    <property type="match status" value="1"/>
</dbReference>
<dbReference type="EMBL" id="CANHGI010000004">
    <property type="protein sequence ID" value="CAI5449386.1"/>
    <property type="molecule type" value="Genomic_DNA"/>
</dbReference>
<keyword evidence="3" id="KW-0813">Transport</keyword>
<evidence type="ECO:0000256" key="4">
    <source>
        <dbReference type="ARBA" id="ARBA00022692"/>
    </source>
</evidence>
<reference evidence="8" key="1">
    <citation type="submission" date="2022-11" db="EMBL/GenBank/DDBJ databases">
        <authorList>
            <person name="Kikuchi T."/>
        </authorList>
    </citation>
    <scope>NUCLEOTIDE SEQUENCE</scope>
    <source>
        <strain evidence="8">PS1010</strain>
    </source>
</reference>
<evidence type="ECO:0000256" key="6">
    <source>
        <dbReference type="ARBA" id="ARBA00023136"/>
    </source>
</evidence>
<dbReference type="GO" id="GO:0015232">
    <property type="term" value="F:heme transmembrane transporter activity"/>
    <property type="evidence" value="ECO:0007669"/>
    <property type="project" value="InterPro"/>
</dbReference>
<feature type="transmembrane region" description="Helical" evidence="7">
    <location>
        <begin position="86"/>
        <end position="108"/>
    </location>
</feature>
<gene>
    <name evidence="8" type="ORF">CAMP_LOCUS12023</name>
</gene>
<evidence type="ECO:0000256" key="7">
    <source>
        <dbReference type="SAM" id="Phobius"/>
    </source>
</evidence>
<organism evidence="8 9">
    <name type="scientific">Caenorhabditis angaria</name>
    <dbReference type="NCBI Taxonomy" id="860376"/>
    <lineage>
        <taxon>Eukaryota</taxon>
        <taxon>Metazoa</taxon>
        <taxon>Ecdysozoa</taxon>
        <taxon>Nematoda</taxon>
        <taxon>Chromadorea</taxon>
        <taxon>Rhabditida</taxon>
        <taxon>Rhabditina</taxon>
        <taxon>Rhabditomorpha</taxon>
        <taxon>Rhabditoidea</taxon>
        <taxon>Rhabditidae</taxon>
        <taxon>Peloderinae</taxon>
        <taxon>Caenorhabditis</taxon>
    </lineage>
</organism>
<dbReference type="Pfam" id="PF16954">
    <property type="entry name" value="HRG"/>
    <property type="match status" value="1"/>
</dbReference>
<dbReference type="Proteomes" id="UP001152747">
    <property type="component" value="Unassembled WGS sequence"/>
</dbReference>
<keyword evidence="9" id="KW-1185">Reference proteome</keyword>
<keyword evidence="5 7" id="KW-1133">Transmembrane helix</keyword>
<evidence type="ECO:0000313" key="8">
    <source>
        <dbReference type="EMBL" id="CAI5449386.1"/>
    </source>
</evidence>